<dbReference type="EMBL" id="CP036434">
    <property type="protein sequence ID" value="QDV09843.1"/>
    <property type="molecule type" value="Genomic_DNA"/>
</dbReference>
<name>A0A518F0I1_9BACT</name>
<dbReference type="InterPro" id="IPR000917">
    <property type="entry name" value="Sulfatase_N"/>
</dbReference>
<evidence type="ECO:0000256" key="1">
    <source>
        <dbReference type="SAM" id="MobiDB-lite"/>
    </source>
</evidence>
<dbReference type="RefSeq" id="WP_419190698.1">
    <property type="nucleotide sequence ID" value="NZ_CP036434.1"/>
</dbReference>
<keyword evidence="4" id="KW-1185">Reference proteome</keyword>
<feature type="region of interest" description="Disordered" evidence="1">
    <location>
        <begin position="11"/>
        <end position="30"/>
    </location>
</feature>
<dbReference type="AlphaFoldDB" id="A0A518F0I1"/>
<dbReference type="Gene3D" id="3.40.720.10">
    <property type="entry name" value="Alkaline Phosphatase, subunit A"/>
    <property type="match status" value="1"/>
</dbReference>
<gene>
    <name evidence="3" type="ORF">Poly30_54030</name>
</gene>
<accession>A0A518F0I1</accession>
<dbReference type="SUPFAM" id="SSF53649">
    <property type="entry name" value="Alkaline phosphatase-like"/>
    <property type="match status" value="1"/>
</dbReference>
<evidence type="ECO:0000259" key="2">
    <source>
        <dbReference type="Pfam" id="PF00884"/>
    </source>
</evidence>
<sequence>MGLFDKFKKKPVAPAGPRPRLPMRPGMVQKPDPQGENHLVIIILDSCRYDAFMAAETKTIAKLSGGKVEKRYTYASWTAPSHYNLLTGLLPHTSPENVYASEYYKEDFYNYNKRLGSKGTDIDFGAMVPGLWLPGFLQSKMGYDTHARVSLPVLNPKTGINRAFDSFQLMDSHNDMAAILPTMKFDGPRPHFYLLNVGETHYPYAKPNEDSSMWPRISGVNGVFRKMNDQIAEKEGVEEKFKEDFQFFDQDKLDQLKERQIDTVRYLDSVFEQLYDMVPKNTHIIVTADHGELFGEAGYFGHGPIMHEKCFEVPYLEGMIR</sequence>
<dbReference type="Pfam" id="PF00884">
    <property type="entry name" value="Sulfatase"/>
    <property type="match status" value="1"/>
</dbReference>
<dbReference type="InterPro" id="IPR017850">
    <property type="entry name" value="Alkaline_phosphatase_core_sf"/>
</dbReference>
<proteinExistence type="predicted"/>
<feature type="domain" description="Sulfatase N-terminal" evidence="2">
    <location>
        <begin position="38"/>
        <end position="316"/>
    </location>
</feature>
<organism evidence="3 4">
    <name type="scientific">Saltatorellus ferox</name>
    <dbReference type="NCBI Taxonomy" id="2528018"/>
    <lineage>
        <taxon>Bacteria</taxon>
        <taxon>Pseudomonadati</taxon>
        <taxon>Planctomycetota</taxon>
        <taxon>Planctomycetia</taxon>
        <taxon>Planctomycetia incertae sedis</taxon>
        <taxon>Saltatorellus</taxon>
    </lineage>
</organism>
<reference evidence="3 4" key="1">
    <citation type="submission" date="2019-02" db="EMBL/GenBank/DDBJ databases">
        <title>Deep-cultivation of Planctomycetes and their phenomic and genomic characterization uncovers novel biology.</title>
        <authorList>
            <person name="Wiegand S."/>
            <person name="Jogler M."/>
            <person name="Boedeker C."/>
            <person name="Pinto D."/>
            <person name="Vollmers J."/>
            <person name="Rivas-Marin E."/>
            <person name="Kohn T."/>
            <person name="Peeters S.H."/>
            <person name="Heuer A."/>
            <person name="Rast P."/>
            <person name="Oberbeckmann S."/>
            <person name="Bunk B."/>
            <person name="Jeske O."/>
            <person name="Meyerdierks A."/>
            <person name="Storesund J.E."/>
            <person name="Kallscheuer N."/>
            <person name="Luecker S."/>
            <person name="Lage O.M."/>
            <person name="Pohl T."/>
            <person name="Merkel B.J."/>
            <person name="Hornburger P."/>
            <person name="Mueller R.-W."/>
            <person name="Bruemmer F."/>
            <person name="Labrenz M."/>
            <person name="Spormann A.M."/>
            <person name="Op den Camp H."/>
            <person name="Overmann J."/>
            <person name="Amann R."/>
            <person name="Jetten M.S.M."/>
            <person name="Mascher T."/>
            <person name="Medema M.H."/>
            <person name="Devos D.P."/>
            <person name="Kaster A.-K."/>
            <person name="Ovreas L."/>
            <person name="Rohde M."/>
            <person name="Galperin M.Y."/>
            <person name="Jogler C."/>
        </authorList>
    </citation>
    <scope>NUCLEOTIDE SEQUENCE [LARGE SCALE GENOMIC DNA]</scope>
    <source>
        <strain evidence="3 4">Poly30</strain>
    </source>
</reference>
<dbReference type="Proteomes" id="UP000320390">
    <property type="component" value="Chromosome"/>
</dbReference>
<evidence type="ECO:0000313" key="3">
    <source>
        <dbReference type="EMBL" id="QDV09843.1"/>
    </source>
</evidence>
<evidence type="ECO:0000313" key="4">
    <source>
        <dbReference type="Proteomes" id="UP000320390"/>
    </source>
</evidence>
<protein>
    <submittedName>
        <fullName evidence="3">Sulfatase</fullName>
    </submittedName>
</protein>